<protein>
    <submittedName>
        <fullName evidence="1">Uncharacterized protein</fullName>
    </submittedName>
</protein>
<comment type="caution">
    <text evidence="1">The sequence shown here is derived from an EMBL/GenBank/DDBJ whole genome shotgun (WGS) entry which is preliminary data.</text>
</comment>
<dbReference type="EMBL" id="BTGU01000018">
    <property type="protein sequence ID" value="GMN44668.1"/>
    <property type="molecule type" value="Genomic_DNA"/>
</dbReference>
<evidence type="ECO:0000313" key="2">
    <source>
        <dbReference type="Proteomes" id="UP001187192"/>
    </source>
</evidence>
<sequence>METSCNVVPDVVEISMELRSSWFEEDGRMDHRLRRGCGDSEFSFEGGIVEYVRIKSPTLARHGIDNELKGLYSS</sequence>
<keyword evidence="2" id="KW-1185">Reference proteome</keyword>
<name>A0AA88AF21_FICCA</name>
<reference evidence="1" key="1">
    <citation type="submission" date="2023-07" db="EMBL/GenBank/DDBJ databases">
        <title>draft genome sequence of fig (Ficus carica).</title>
        <authorList>
            <person name="Takahashi T."/>
            <person name="Nishimura K."/>
        </authorList>
    </citation>
    <scope>NUCLEOTIDE SEQUENCE</scope>
</reference>
<proteinExistence type="predicted"/>
<evidence type="ECO:0000313" key="1">
    <source>
        <dbReference type="EMBL" id="GMN44668.1"/>
    </source>
</evidence>
<dbReference type="Proteomes" id="UP001187192">
    <property type="component" value="Unassembled WGS sequence"/>
</dbReference>
<organism evidence="1 2">
    <name type="scientific">Ficus carica</name>
    <name type="common">Common fig</name>
    <dbReference type="NCBI Taxonomy" id="3494"/>
    <lineage>
        <taxon>Eukaryota</taxon>
        <taxon>Viridiplantae</taxon>
        <taxon>Streptophyta</taxon>
        <taxon>Embryophyta</taxon>
        <taxon>Tracheophyta</taxon>
        <taxon>Spermatophyta</taxon>
        <taxon>Magnoliopsida</taxon>
        <taxon>eudicotyledons</taxon>
        <taxon>Gunneridae</taxon>
        <taxon>Pentapetalae</taxon>
        <taxon>rosids</taxon>
        <taxon>fabids</taxon>
        <taxon>Rosales</taxon>
        <taxon>Moraceae</taxon>
        <taxon>Ficeae</taxon>
        <taxon>Ficus</taxon>
    </lineage>
</organism>
<gene>
    <name evidence="1" type="ORF">TIFTF001_013872</name>
</gene>
<dbReference type="AlphaFoldDB" id="A0AA88AF21"/>
<accession>A0AA88AF21</accession>